<evidence type="ECO:0000256" key="2">
    <source>
        <dbReference type="SAM" id="Phobius"/>
    </source>
</evidence>
<feature type="region of interest" description="Disordered" evidence="1">
    <location>
        <begin position="55"/>
        <end position="86"/>
    </location>
</feature>
<accession>A0ABV3HJE3</accession>
<evidence type="ECO:0000313" key="4">
    <source>
        <dbReference type="Proteomes" id="UP001552427"/>
    </source>
</evidence>
<protein>
    <submittedName>
        <fullName evidence="3">Uncharacterized protein</fullName>
    </submittedName>
</protein>
<comment type="caution">
    <text evidence="3">The sequence shown here is derived from an EMBL/GenBank/DDBJ whole genome shotgun (WGS) entry which is preliminary data.</text>
</comment>
<proteinExistence type="predicted"/>
<keyword evidence="2" id="KW-1133">Transmembrane helix</keyword>
<keyword evidence="2" id="KW-0472">Membrane</keyword>
<feature type="transmembrane region" description="Helical" evidence="2">
    <location>
        <begin position="26"/>
        <end position="44"/>
    </location>
</feature>
<dbReference type="Proteomes" id="UP001552427">
    <property type="component" value="Unassembled WGS sequence"/>
</dbReference>
<name>A0ABV3HJE3_9ACTN</name>
<evidence type="ECO:0000313" key="3">
    <source>
        <dbReference type="EMBL" id="MEV4292665.1"/>
    </source>
</evidence>
<dbReference type="RefSeq" id="WP_364463076.1">
    <property type="nucleotide sequence ID" value="NZ_JBFARM010000019.1"/>
</dbReference>
<evidence type="ECO:0000256" key="1">
    <source>
        <dbReference type="SAM" id="MobiDB-lite"/>
    </source>
</evidence>
<keyword evidence="2" id="KW-0812">Transmembrane</keyword>
<keyword evidence="4" id="KW-1185">Reference proteome</keyword>
<dbReference type="EMBL" id="JBFARM010000019">
    <property type="protein sequence ID" value="MEV4292665.1"/>
    <property type="molecule type" value="Genomic_DNA"/>
</dbReference>
<sequence>MIPEGRVYGQEPADVTADAGGQSRRAALAALAFAATAVAIYGLFASGFGRVHPPDPAAEPAAAGQGPPAPAPPARTSSPEPAEPPSPRLAVIADGFYLTYLPPGLKRTGGGTFGAGAGGWARYAPAGSGQSGRYIVARVERGPFAADWPRYRSHAAVLDGRATVLHGRPAVVGRDPRGGRTIAWLERRGTGVRVRAGESLRKELLAVAASVKARVGD</sequence>
<organism evidence="3 4">
    <name type="scientific">Nonomuraea bangladeshensis</name>
    <dbReference type="NCBI Taxonomy" id="404385"/>
    <lineage>
        <taxon>Bacteria</taxon>
        <taxon>Bacillati</taxon>
        <taxon>Actinomycetota</taxon>
        <taxon>Actinomycetes</taxon>
        <taxon>Streptosporangiales</taxon>
        <taxon>Streptosporangiaceae</taxon>
        <taxon>Nonomuraea</taxon>
    </lineage>
</organism>
<reference evidence="3 4" key="1">
    <citation type="submission" date="2024-06" db="EMBL/GenBank/DDBJ databases">
        <title>The Natural Products Discovery Center: Release of the First 8490 Sequenced Strains for Exploring Actinobacteria Biosynthetic Diversity.</title>
        <authorList>
            <person name="Kalkreuter E."/>
            <person name="Kautsar S.A."/>
            <person name="Yang D."/>
            <person name="Bader C.D."/>
            <person name="Teijaro C.N."/>
            <person name="Fluegel L."/>
            <person name="Davis C.M."/>
            <person name="Simpson J.R."/>
            <person name="Lauterbach L."/>
            <person name="Steele A.D."/>
            <person name="Gui C."/>
            <person name="Meng S."/>
            <person name="Li G."/>
            <person name="Viehrig K."/>
            <person name="Ye F."/>
            <person name="Su P."/>
            <person name="Kiefer A.F."/>
            <person name="Nichols A."/>
            <person name="Cepeda A.J."/>
            <person name="Yan W."/>
            <person name="Fan B."/>
            <person name="Jiang Y."/>
            <person name="Adhikari A."/>
            <person name="Zheng C.-J."/>
            <person name="Schuster L."/>
            <person name="Cowan T.M."/>
            <person name="Smanski M.J."/>
            <person name="Chevrette M.G."/>
            <person name="De Carvalho L.P.S."/>
            <person name="Shen B."/>
        </authorList>
    </citation>
    <scope>NUCLEOTIDE SEQUENCE [LARGE SCALE GENOMIC DNA]</scope>
    <source>
        <strain evidence="3 4">NPDC049574</strain>
    </source>
</reference>
<gene>
    <name evidence="3" type="ORF">AB0K40_44765</name>
</gene>